<evidence type="ECO:0000313" key="4">
    <source>
        <dbReference type="Proteomes" id="UP001153069"/>
    </source>
</evidence>
<name>A0A9N8EML9_9STRA</name>
<evidence type="ECO:0000256" key="1">
    <source>
        <dbReference type="SAM" id="SignalP"/>
    </source>
</evidence>
<feature type="domain" description="PPIase cyclophilin-type" evidence="2">
    <location>
        <begin position="118"/>
        <end position="328"/>
    </location>
</feature>
<dbReference type="Gene3D" id="2.40.100.10">
    <property type="entry name" value="Cyclophilin-like"/>
    <property type="match status" value="1"/>
</dbReference>
<dbReference type="PANTHER" id="PTHR47875:SF1">
    <property type="entry name" value="PEPTIDYL-PROLYL CIS-TRANS ISOMERASE CYP28, CHLOROPLASTIC"/>
    <property type="match status" value="1"/>
</dbReference>
<keyword evidence="1" id="KW-0732">Signal</keyword>
<sequence length="329" mass="36010">MNSLPAFLVSVLFSLQAIVCCQAWSPHQSVAGRIHRHVKTSWSINLKANANGNTMDEELWDNDQSFLPSRRSWLLQSAAALTVMAAPTFASNAATSDAKVTDRIFLDIKGLGSEGPKRLVIGLFGNEAPQSTSMLKQLVDSSKGLPAPCKPKAERTLQKEQLEANKVYNTCIEAKDKGVNYEYSQIWRIIQNERIDVGSVSGKFIAREYPNWQEKENNQLLHDAPGIVSVRKGNDSGFGFTIYPGGGSNAVQALLDEEHIVVGRVENLELVQELNQVPVIQSSKVNYMGLTGGPTTKSAPTRACQYGGPMYCNENKPLIKLSVMNSGVL</sequence>
<gene>
    <name evidence="3" type="ORF">SEMRO_1225_G254080.1</name>
</gene>
<dbReference type="Pfam" id="PF00160">
    <property type="entry name" value="Pro_isomerase"/>
    <property type="match status" value="1"/>
</dbReference>
<dbReference type="PROSITE" id="PS50072">
    <property type="entry name" value="CSA_PPIASE_2"/>
    <property type="match status" value="1"/>
</dbReference>
<dbReference type="OrthoDB" id="252722at2759"/>
<dbReference type="SUPFAM" id="SSF50891">
    <property type="entry name" value="Cyclophilin-like"/>
    <property type="match status" value="1"/>
</dbReference>
<proteinExistence type="predicted"/>
<comment type="caution">
    <text evidence="3">The sequence shown here is derived from an EMBL/GenBank/DDBJ whole genome shotgun (WGS) entry which is preliminary data.</text>
</comment>
<accession>A0A9N8EML9</accession>
<dbReference type="InterPro" id="IPR002130">
    <property type="entry name" value="Cyclophilin-type_PPIase_dom"/>
</dbReference>
<feature type="chain" id="PRO_5040239405" evidence="1">
    <location>
        <begin position="24"/>
        <end position="329"/>
    </location>
</feature>
<dbReference type="InterPro" id="IPR029000">
    <property type="entry name" value="Cyclophilin-like_dom_sf"/>
</dbReference>
<dbReference type="PANTHER" id="PTHR47875">
    <property type="entry name" value="PEPTIDYL-PROLYL CIS-TRANS ISOMERASE CYP28, CHLOROPLASTIC"/>
    <property type="match status" value="1"/>
</dbReference>
<feature type="signal peptide" evidence="1">
    <location>
        <begin position="1"/>
        <end position="23"/>
    </location>
</feature>
<evidence type="ECO:0000313" key="3">
    <source>
        <dbReference type="EMBL" id="CAB9521719.1"/>
    </source>
</evidence>
<dbReference type="EMBL" id="CAICTM010001223">
    <property type="protein sequence ID" value="CAB9521719.1"/>
    <property type="molecule type" value="Genomic_DNA"/>
</dbReference>
<evidence type="ECO:0000259" key="2">
    <source>
        <dbReference type="PROSITE" id="PS50072"/>
    </source>
</evidence>
<protein>
    <submittedName>
        <fullName evidence="3">Cyclophilin type peptidyl-prolyl cis-trans isomerase/CLD</fullName>
    </submittedName>
</protein>
<dbReference type="Proteomes" id="UP001153069">
    <property type="component" value="Unassembled WGS sequence"/>
</dbReference>
<reference evidence="3" key="1">
    <citation type="submission" date="2020-06" db="EMBL/GenBank/DDBJ databases">
        <authorList>
            <consortium name="Plant Systems Biology data submission"/>
        </authorList>
    </citation>
    <scope>NUCLEOTIDE SEQUENCE</scope>
    <source>
        <strain evidence="3">D6</strain>
    </source>
</reference>
<organism evidence="3 4">
    <name type="scientific">Seminavis robusta</name>
    <dbReference type="NCBI Taxonomy" id="568900"/>
    <lineage>
        <taxon>Eukaryota</taxon>
        <taxon>Sar</taxon>
        <taxon>Stramenopiles</taxon>
        <taxon>Ochrophyta</taxon>
        <taxon>Bacillariophyta</taxon>
        <taxon>Bacillariophyceae</taxon>
        <taxon>Bacillariophycidae</taxon>
        <taxon>Naviculales</taxon>
        <taxon>Naviculaceae</taxon>
        <taxon>Seminavis</taxon>
    </lineage>
</organism>
<dbReference type="InterPro" id="IPR044178">
    <property type="entry name" value="CYP28-like"/>
</dbReference>
<keyword evidence="3" id="KW-0413">Isomerase</keyword>
<dbReference type="GO" id="GO:0003755">
    <property type="term" value="F:peptidyl-prolyl cis-trans isomerase activity"/>
    <property type="evidence" value="ECO:0007669"/>
    <property type="project" value="InterPro"/>
</dbReference>
<dbReference type="AlphaFoldDB" id="A0A9N8EML9"/>
<keyword evidence="4" id="KW-1185">Reference proteome</keyword>